<feature type="non-terminal residue" evidence="2">
    <location>
        <position position="68"/>
    </location>
</feature>
<keyword evidence="3" id="KW-1185">Reference proteome</keyword>
<feature type="region of interest" description="Disordered" evidence="1">
    <location>
        <begin position="1"/>
        <end position="40"/>
    </location>
</feature>
<evidence type="ECO:0000313" key="3">
    <source>
        <dbReference type="Proteomes" id="UP001219862"/>
    </source>
</evidence>
<name>A0ABT5KVS6_9BURK</name>
<proteinExistence type="predicted"/>
<evidence type="ECO:0000256" key="1">
    <source>
        <dbReference type="SAM" id="MobiDB-lite"/>
    </source>
</evidence>
<comment type="caution">
    <text evidence="2">The sequence shown here is derived from an EMBL/GenBank/DDBJ whole genome shotgun (WGS) entry which is preliminary data.</text>
</comment>
<dbReference type="Proteomes" id="UP001219862">
    <property type="component" value="Unassembled WGS sequence"/>
</dbReference>
<reference evidence="2 3" key="1">
    <citation type="submission" date="2022-10" db="EMBL/GenBank/DDBJ databases">
        <title>paucibacter sp. hw8 Genome sequencing.</title>
        <authorList>
            <person name="Park S."/>
        </authorList>
    </citation>
    <scope>NUCLEOTIDE SEQUENCE [LARGE SCALE GENOMIC DNA]</scope>
    <source>
        <strain evidence="3">hw8</strain>
    </source>
</reference>
<accession>A0ABT5KVS6</accession>
<dbReference type="EMBL" id="JAQQXS010000020">
    <property type="protein sequence ID" value="MDC8787052.1"/>
    <property type="molecule type" value="Genomic_DNA"/>
</dbReference>
<dbReference type="RefSeq" id="WP_273598193.1">
    <property type="nucleotide sequence ID" value="NZ_JAQQXS010000020.1"/>
</dbReference>
<feature type="compositionally biased region" description="Polar residues" evidence="1">
    <location>
        <begin position="24"/>
        <end position="35"/>
    </location>
</feature>
<feature type="compositionally biased region" description="Basic and acidic residues" evidence="1">
    <location>
        <begin position="7"/>
        <end position="21"/>
    </location>
</feature>
<protein>
    <submittedName>
        <fullName evidence="2">Uncharacterized protein</fullName>
    </submittedName>
</protein>
<sequence length="68" mass="7613">MGFDVELGGRSDNSSKRERPQPFKTKNSPQKQKTPNSDEKGVLLDISLTMTYFHTGIRTIIGAEAFHC</sequence>
<evidence type="ECO:0000313" key="2">
    <source>
        <dbReference type="EMBL" id="MDC8787052.1"/>
    </source>
</evidence>
<organism evidence="2 3">
    <name type="scientific">Roseateles koreensis</name>
    <dbReference type="NCBI Taxonomy" id="2987526"/>
    <lineage>
        <taxon>Bacteria</taxon>
        <taxon>Pseudomonadati</taxon>
        <taxon>Pseudomonadota</taxon>
        <taxon>Betaproteobacteria</taxon>
        <taxon>Burkholderiales</taxon>
        <taxon>Sphaerotilaceae</taxon>
        <taxon>Roseateles</taxon>
    </lineage>
</organism>
<gene>
    <name evidence="2" type="ORF">PRZ01_17820</name>
</gene>